<evidence type="ECO:0000313" key="4">
    <source>
        <dbReference type="Proteomes" id="UP000318943"/>
    </source>
</evidence>
<comment type="caution">
    <text evidence="3">The sequence shown here is derived from an EMBL/GenBank/DDBJ whole genome shotgun (WGS) entry which is preliminary data.</text>
</comment>
<dbReference type="EMBL" id="VCIZ01000002">
    <property type="protein sequence ID" value="TSP14025.1"/>
    <property type="molecule type" value="Genomic_DNA"/>
</dbReference>
<keyword evidence="4" id="KW-1185">Reference proteome</keyword>
<evidence type="ECO:0000259" key="2">
    <source>
        <dbReference type="Pfam" id="PF01145"/>
    </source>
</evidence>
<accession>A0ABY3ESS5</accession>
<feature type="chain" id="PRO_5047232828" evidence="1">
    <location>
        <begin position="23"/>
        <end position="269"/>
    </location>
</feature>
<organism evidence="3 4">
    <name type="scientific">Cupriavidus campinensis</name>
    <dbReference type="NCBI Taxonomy" id="151783"/>
    <lineage>
        <taxon>Bacteria</taxon>
        <taxon>Pseudomonadati</taxon>
        <taxon>Pseudomonadota</taxon>
        <taxon>Betaproteobacteria</taxon>
        <taxon>Burkholderiales</taxon>
        <taxon>Burkholderiaceae</taxon>
        <taxon>Cupriavidus</taxon>
    </lineage>
</organism>
<dbReference type="InterPro" id="IPR001107">
    <property type="entry name" value="Band_7"/>
</dbReference>
<dbReference type="Pfam" id="PF01145">
    <property type="entry name" value="Band_7"/>
    <property type="match status" value="1"/>
</dbReference>
<name>A0ABY3ESS5_9BURK</name>
<gene>
    <name evidence="3" type="ORF">FGG12_06020</name>
</gene>
<protein>
    <submittedName>
        <fullName evidence="3">SPFH domain-containing protein</fullName>
    </submittedName>
</protein>
<dbReference type="RefSeq" id="WP_144196718.1">
    <property type="nucleotide sequence ID" value="NZ_VCIZ01000002.1"/>
</dbReference>
<evidence type="ECO:0000256" key="1">
    <source>
        <dbReference type="SAM" id="SignalP"/>
    </source>
</evidence>
<proteinExistence type="predicted"/>
<keyword evidence="1" id="KW-0732">Signal</keyword>
<sequence>MKKFFRSIVTIGAMLGATLSLSGCGFGFVETGQVGVRTAYGKIQSDEVSPGFYTAILSSVDKYTVKETSVELRDMKPRAKDNLTLKDLDVTVYYTTNPGRVAEFASEKGGQSARMEGESFLRPGYMLVQKLAQGAAQDAVSHLDSLTLHQNRTALEDAIVKATQAELDKATHLGDFTVTRAVVTSVQTDPAVEESIRRSIQVQKDVETATQQVKVKQQEAEAMGKINASLTPAYLQHEYNVALTECAKRASCTMIVGTSGATPIVNIPR</sequence>
<feature type="domain" description="Band 7" evidence="2">
    <location>
        <begin position="29"/>
        <end position="221"/>
    </location>
</feature>
<evidence type="ECO:0000313" key="3">
    <source>
        <dbReference type="EMBL" id="TSP14025.1"/>
    </source>
</evidence>
<dbReference type="Proteomes" id="UP000318943">
    <property type="component" value="Unassembled WGS sequence"/>
</dbReference>
<dbReference type="PROSITE" id="PS51257">
    <property type="entry name" value="PROKAR_LIPOPROTEIN"/>
    <property type="match status" value="1"/>
</dbReference>
<reference evidence="3 4" key="1">
    <citation type="submission" date="2019-05" db="EMBL/GenBank/DDBJ databases">
        <title>Whole genome sequence analysis of Cupriavidus campinensis S14E4C strain.</title>
        <authorList>
            <person name="Abbaszade G."/>
            <person name="Szabo A."/>
            <person name="Toumi M."/>
            <person name="Toth E."/>
        </authorList>
    </citation>
    <scope>NUCLEOTIDE SEQUENCE [LARGE SCALE GENOMIC DNA]</scope>
    <source>
        <strain evidence="3 4">S14E4C</strain>
    </source>
</reference>
<feature type="signal peptide" evidence="1">
    <location>
        <begin position="1"/>
        <end position="22"/>
    </location>
</feature>